<sequence length="131" mass="14740">MRLDMYTTEVHVPLSGLSRPGRAHLRPDAESYSDIHRQAYNYTRYDYQTIDTETANIGSASQHHTTTASHSGQTNVRCSAKSTLVQSTASNRTVKRFYSTLSGFSELKQNGQAVGIGMLRWKPPREFRSLT</sequence>
<dbReference type="Proteomes" id="UP000030710">
    <property type="component" value="Unassembled WGS sequence"/>
</dbReference>
<accession>U1N2B2</accession>
<evidence type="ECO:0000313" key="2">
    <source>
        <dbReference type="Proteomes" id="UP000030710"/>
    </source>
</evidence>
<reference evidence="1 2" key="1">
    <citation type="journal article" date="2013" name="PLoS ONE">
        <title>Assembly-driven community genomics of a hypersaline microbial ecosystem.</title>
        <authorList>
            <person name="Podell S."/>
            <person name="Ugalde J.A."/>
            <person name="Narasingarao P."/>
            <person name="Banfield J.F."/>
            <person name="Heidelberg K.B."/>
            <person name="Allen E.E."/>
        </authorList>
    </citation>
    <scope>NUCLEOTIDE SEQUENCE [LARGE SCALE GENOMIC DNA]</scope>
    <source>
        <strain evidence="2">J07HQW2</strain>
    </source>
</reference>
<name>U1N2B2_9EURY</name>
<gene>
    <name evidence="1" type="ORF">J07HQW2_03495</name>
</gene>
<proteinExistence type="predicted"/>
<organism evidence="1 2">
    <name type="scientific">Haloquadratum walsbyi J07HQW2</name>
    <dbReference type="NCBI Taxonomy" id="1238425"/>
    <lineage>
        <taxon>Archaea</taxon>
        <taxon>Methanobacteriati</taxon>
        <taxon>Methanobacteriota</taxon>
        <taxon>Stenosarchaea group</taxon>
        <taxon>Halobacteria</taxon>
        <taxon>Halobacteriales</taxon>
        <taxon>Haloferacaceae</taxon>
        <taxon>Haloquadratum</taxon>
    </lineage>
</organism>
<dbReference type="eggNOG" id="arCOG00684">
    <property type="taxonomic scope" value="Archaea"/>
</dbReference>
<evidence type="ECO:0008006" key="3">
    <source>
        <dbReference type="Google" id="ProtNLM"/>
    </source>
</evidence>
<dbReference type="HOGENOM" id="CLU_1922752_0_0_2"/>
<evidence type="ECO:0000313" key="1">
    <source>
        <dbReference type="EMBL" id="ERG97009.1"/>
    </source>
</evidence>
<protein>
    <recommendedName>
        <fullName evidence="3">Transposase</fullName>
    </recommendedName>
</protein>
<dbReference type="EMBL" id="KE356561">
    <property type="protein sequence ID" value="ERG97009.1"/>
    <property type="molecule type" value="Genomic_DNA"/>
</dbReference>
<dbReference type="AlphaFoldDB" id="U1N2B2"/>